<evidence type="ECO:0000313" key="1">
    <source>
        <dbReference type="EMBL" id="AWP11512.1"/>
    </source>
</evidence>
<name>A0A2U9C9F5_SCOMX</name>
<keyword evidence="2" id="KW-1185">Reference proteome</keyword>
<gene>
    <name evidence="1" type="ORF">SMAX5B_007895</name>
</gene>
<evidence type="ECO:0000313" key="2">
    <source>
        <dbReference type="Proteomes" id="UP000246464"/>
    </source>
</evidence>
<sequence length="129" mass="14085">MREKRSSSCPLLSSRFFPPPICLLIVSELVIGAKVSRRVRKTKCPITFSPRVASAQLTQKPTLTHRVNTPGALGSALVSGKLPKCFAVTPADRAERCVCTTRTMRDVIVKQPTELWFTGLTGARGCISK</sequence>
<dbReference type="AlphaFoldDB" id="A0A2U9C9F5"/>
<proteinExistence type="predicted"/>
<organism evidence="1 2">
    <name type="scientific">Scophthalmus maximus</name>
    <name type="common">Turbot</name>
    <name type="synonym">Psetta maxima</name>
    <dbReference type="NCBI Taxonomy" id="52904"/>
    <lineage>
        <taxon>Eukaryota</taxon>
        <taxon>Metazoa</taxon>
        <taxon>Chordata</taxon>
        <taxon>Craniata</taxon>
        <taxon>Vertebrata</taxon>
        <taxon>Euteleostomi</taxon>
        <taxon>Actinopterygii</taxon>
        <taxon>Neopterygii</taxon>
        <taxon>Teleostei</taxon>
        <taxon>Neoteleostei</taxon>
        <taxon>Acanthomorphata</taxon>
        <taxon>Carangaria</taxon>
        <taxon>Pleuronectiformes</taxon>
        <taxon>Pleuronectoidei</taxon>
        <taxon>Scophthalmidae</taxon>
        <taxon>Scophthalmus</taxon>
    </lineage>
</organism>
<protein>
    <submittedName>
        <fullName evidence="1">Uncharacterized protein</fullName>
    </submittedName>
</protein>
<dbReference type="Proteomes" id="UP000246464">
    <property type="component" value="Chromosome 12"/>
</dbReference>
<reference evidence="1 2" key="1">
    <citation type="submission" date="2017-12" db="EMBL/GenBank/DDBJ databases">
        <title>Integrating genomic resources of turbot (Scophthalmus maximus) in depth evaluation of genetic and physical mapping variation across individuals.</title>
        <authorList>
            <person name="Martinez P."/>
        </authorList>
    </citation>
    <scope>NUCLEOTIDE SEQUENCE [LARGE SCALE GENOMIC DNA]</scope>
</reference>
<dbReference type="EMBL" id="CP026254">
    <property type="protein sequence ID" value="AWP11512.1"/>
    <property type="molecule type" value="Genomic_DNA"/>
</dbReference>
<accession>A0A2U9C9F5</accession>